<reference evidence="2" key="1">
    <citation type="submission" date="2016-10" db="EMBL/GenBank/DDBJ databases">
        <authorList>
            <person name="Varghese N."/>
            <person name="Submissions S."/>
        </authorList>
    </citation>
    <scope>NUCLEOTIDE SEQUENCE [LARGE SCALE GENOMIC DNA]</scope>
    <source>
        <strain evidence="2">DSM 26382</strain>
    </source>
</reference>
<gene>
    <name evidence="1" type="ORF">SAMN05216576_107178</name>
</gene>
<protein>
    <submittedName>
        <fullName evidence="1">Uncharacterized protein</fullName>
    </submittedName>
</protein>
<name>A0A1G6PZU2_9GAMM</name>
<accession>A0A1G6PZU2</accession>
<keyword evidence="2" id="KW-1185">Reference proteome</keyword>
<dbReference type="RefSeq" id="WP_090336794.1">
    <property type="nucleotide sequence ID" value="NZ_FMZQ01000007.1"/>
</dbReference>
<proteinExistence type="predicted"/>
<evidence type="ECO:0000313" key="2">
    <source>
        <dbReference type="Proteomes" id="UP000199467"/>
    </source>
</evidence>
<dbReference type="EMBL" id="FMZQ01000007">
    <property type="protein sequence ID" value="SDC85588.1"/>
    <property type="molecule type" value="Genomic_DNA"/>
</dbReference>
<sequence length="102" mass="10794">MHSLQLALIAALVAELNEHKEAGYTDATYKPFVTLLRRAGAELVESQGIPGSLIFAQVEAIFCAESYERVLNGGVADGDFEGYHASAVGSPNGSVVLTLRLS</sequence>
<dbReference type="AlphaFoldDB" id="A0A1G6PZU2"/>
<evidence type="ECO:0000313" key="1">
    <source>
        <dbReference type="EMBL" id="SDC85588.1"/>
    </source>
</evidence>
<dbReference type="Proteomes" id="UP000199467">
    <property type="component" value="Unassembled WGS sequence"/>
</dbReference>
<organism evidence="1 2">
    <name type="scientific">Ectopseudomonas chengduensis</name>
    <dbReference type="NCBI Taxonomy" id="489632"/>
    <lineage>
        <taxon>Bacteria</taxon>
        <taxon>Pseudomonadati</taxon>
        <taxon>Pseudomonadota</taxon>
        <taxon>Gammaproteobacteria</taxon>
        <taxon>Pseudomonadales</taxon>
        <taxon>Pseudomonadaceae</taxon>
        <taxon>Ectopseudomonas</taxon>
    </lineage>
</organism>